<dbReference type="InterPro" id="IPR044925">
    <property type="entry name" value="His-Me_finger_sf"/>
</dbReference>
<keyword evidence="2" id="KW-0255">Endonuclease</keyword>
<dbReference type="Proteomes" id="UP001500141">
    <property type="component" value="Unassembled WGS sequence"/>
</dbReference>
<evidence type="ECO:0000256" key="1">
    <source>
        <dbReference type="SAM" id="Coils"/>
    </source>
</evidence>
<keyword evidence="2" id="KW-0540">Nuclease</keyword>
<dbReference type="SUPFAM" id="SSF54060">
    <property type="entry name" value="His-Me finger endonucleases"/>
    <property type="match status" value="1"/>
</dbReference>
<accession>A0ABP9A301</accession>
<evidence type="ECO:0000313" key="3">
    <source>
        <dbReference type="Proteomes" id="UP001500141"/>
    </source>
</evidence>
<keyword evidence="3" id="KW-1185">Reference proteome</keyword>
<dbReference type="GO" id="GO:0004519">
    <property type="term" value="F:endonuclease activity"/>
    <property type="evidence" value="ECO:0007669"/>
    <property type="project" value="UniProtKB-KW"/>
</dbReference>
<name>A0ABP9A301_9FLAO</name>
<evidence type="ECO:0000313" key="2">
    <source>
        <dbReference type="EMBL" id="GAA4773023.1"/>
    </source>
</evidence>
<keyword evidence="1" id="KW-0175">Coiled coil</keyword>
<comment type="caution">
    <text evidence="2">The sequence shown here is derived from an EMBL/GenBank/DDBJ whole genome shotgun (WGS) entry which is preliminary data.</text>
</comment>
<reference evidence="3" key="1">
    <citation type="journal article" date="2019" name="Int. J. Syst. Evol. Microbiol.">
        <title>The Global Catalogue of Microorganisms (GCM) 10K type strain sequencing project: providing services to taxonomists for standard genome sequencing and annotation.</title>
        <authorList>
            <consortium name="The Broad Institute Genomics Platform"/>
            <consortium name="The Broad Institute Genome Sequencing Center for Infectious Disease"/>
            <person name="Wu L."/>
            <person name="Ma J."/>
        </authorList>
    </citation>
    <scope>NUCLEOTIDE SEQUENCE [LARGE SCALE GENOMIC DNA]</scope>
    <source>
        <strain evidence="3">JCM 18198</strain>
    </source>
</reference>
<organism evidence="2 3">
    <name type="scientific">Flavobacterium hankyongi</name>
    <dbReference type="NCBI Taxonomy" id="1176532"/>
    <lineage>
        <taxon>Bacteria</taxon>
        <taxon>Pseudomonadati</taxon>
        <taxon>Bacteroidota</taxon>
        <taxon>Flavobacteriia</taxon>
        <taxon>Flavobacteriales</taxon>
        <taxon>Flavobacteriaceae</taxon>
        <taxon>Flavobacterium</taxon>
    </lineage>
</organism>
<sequence length="266" mass="31291">MYLKRYFDEEIWKEVELKSPFKEKHKVFVSNYGNLRKINLDTNTEISIKQALTEGYPSFGLSVFTEQSENDKVYLSETRQAIAAIRNEIRALNKKLKQCDGKNADYYRISKEIDSKEDLLYSSKKSYQKKYRKIENARRKNFGALTHRLVALNFIEQPTEKHSFVAHLDFDKLNNHHSNLKWMTSEENIKHQQNSPYVIKAKAIANINRSGRITRSKLSIHQVMMIKKKINEDVPLRKLAKRYNVSETQLLRIKRGINWANIAPAR</sequence>
<dbReference type="Gene3D" id="3.90.75.20">
    <property type="match status" value="1"/>
</dbReference>
<proteinExistence type="predicted"/>
<gene>
    <name evidence="2" type="ORF">GCM10023230_24350</name>
</gene>
<keyword evidence="2" id="KW-0378">Hydrolase</keyword>
<feature type="coiled-coil region" evidence="1">
    <location>
        <begin position="75"/>
        <end position="102"/>
    </location>
</feature>
<dbReference type="RefSeq" id="WP_264542408.1">
    <property type="nucleotide sequence ID" value="NZ_BAABIP010000020.1"/>
</dbReference>
<protein>
    <submittedName>
        <fullName evidence="2">HNH endonuclease</fullName>
    </submittedName>
</protein>
<dbReference type="EMBL" id="BAABIP010000020">
    <property type="protein sequence ID" value="GAA4773023.1"/>
    <property type="molecule type" value="Genomic_DNA"/>
</dbReference>